<organism evidence="2 3">
    <name type="scientific">Ilyodon furcidens</name>
    <name type="common">goldbreast splitfin</name>
    <dbReference type="NCBI Taxonomy" id="33524"/>
    <lineage>
        <taxon>Eukaryota</taxon>
        <taxon>Metazoa</taxon>
        <taxon>Chordata</taxon>
        <taxon>Craniata</taxon>
        <taxon>Vertebrata</taxon>
        <taxon>Euteleostomi</taxon>
        <taxon>Actinopterygii</taxon>
        <taxon>Neopterygii</taxon>
        <taxon>Teleostei</taxon>
        <taxon>Neoteleostei</taxon>
        <taxon>Acanthomorphata</taxon>
        <taxon>Ovalentaria</taxon>
        <taxon>Atherinomorphae</taxon>
        <taxon>Cyprinodontiformes</taxon>
        <taxon>Goodeidae</taxon>
        <taxon>Ilyodon</taxon>
    </lineage>
</organism>
<dbReference type="EMBL" id="JAHRIQ010049457">
    <property type="protein sequence ID" value="MEQ2237667.1"/>
    <property type="molecule type" value="Genomic_DNA"/>
</dbReference>
<name>A0ABV0U1T9_9TELE</name>
<dbReference type="Proteomes" id="UP001482620">
    <property type="component" value="Unassembled WGS sequence"/>
</dbReference>
<evidence type="ECO:0000313" key="2">
    <source>
        <dbReference type="EMBL" id="MEQ2237667.1"/>
    </source>
</evidence>
<sequence length="57" mass="6525">SEAPTPGEGEEKTPGRLQAVWPPLKEEKVGLKYTEAEHQATLLQLKRERRQELETLQ</sequence>
<comment type="caution">
    <text evidence="2">The sequence shown here is derived from an EMBL/GenBank/DDBJ whole genome shotgun (WGS) entry which is preliminary data.</text>
</comment>
<keyword evidence="2" id="KW-0418">Kinase</keyword>
<accession>A0ABV0U1T9</accession>
<protein>
    <submittedName>
        <fullName evidence="2">Riboflavin kinase</fullName>
    </submittedName>
</protein>
<gene>
    <name evidence="2" type="primary">FMN1</name>
    <name evidence="2" type="ORF">ILYODFUR_025472</name>
</gene>
<reference evidence="2 3" key="1">
    <citation type="submission" date="2021-06" db="EMBL/GenBank/DDBJ databases">
        <authorList>
            <person name="Palmer J.M."/>
        </authorList>
    </citation>
    <scope>NUCLEOTIDE SEQUENCE [LARGE SCALE GENOMIC DNA]</scope>
    <source>
        <strain evidence="3">if_2019</strain>
        <tissue evidence="2">Muscle</tissue>
    </source>
</reference>
<proteinExistence type="predicted"/>
<feature type="non-terminal residue" evidence="2">
    <location>
        <position position="1"/>
    </location>
</feature>
<keyword evidence="3" id="KW-1185">Reference proteome</keyword>
<keyword evidence="2" id="KW-0808">Transferase</keyword>
<dbReference type="GO" id="GO:0016301">
    <property type="term" value="F:kinase activity"/>
    <property type="evidence" value="ECO:0007669"/>
    <property type="project" value="UniProtKB-KW"/>
</dbReference>
<feature type="non-terminal residue" evidence="2">
    <location>
        <position position="57"/>
    </location>
</feature>
<evidence type="ECO:0000256" key="1">
    <source>
        <dbReference type="SAM" id="MobiDB-lite"/>
    </source>
</evidence>
<evidence type="ECO:0000313" key="3">
    <source>
        <dbReference type="Proteomes" id="UP001482620"/>
    </source>
</evidence>
<feature type="region of interest" description="Disordered" evidence="1">
    <location>
        <begin position="1"/>
        <end position="23"/>
    </location>
</feature>